<proteinExistence type="predicted"/>
<dbReference type="OrthoDB" id="10296756at2759"/>
<evidence type="ECO:0000256" key="1">
    <source>
        <dbReference type="SAM" id="Phobius"/>
    </source>
</evidence>
<dbReference type="Proteomes" id="UP000683360">
    <property type="component" value="Unassembled WGS sequence"/>
</dbReference>
<feature type="transmembrane region" description="Helical" evidence="1">
    <location>
        <begin position="199"/>
        <end position="218"/>
    </location>
</feature>
<sequence>MTVSTSSSNVTSCAFDVDDIDITKLQTDMAGGIEVIYLDLEQLGTYKNENESSNNQTFSKITNQFSKLQKYSLLRWILTTRNGEYMLGYPEDFNADTFNLLDGRYSRRMRLRIKIFPSSCQYDFKESVQNIRKKLLQKINGTNLPFSICHHFFEKQEWKFDINVLTGYWLGYSLECFPSKCEEDEGCTHVIPKSVINNILLVIIVMAILNLPLAFIFLPERIRNIKKRMSVYQSTDFPYSLARVSLKINKGYDLSENNRLR</sequence>
<gene>
    <name evidence="2" type="ORF">MEDL_18365</name>
</gene>
<evidence type="ECO:0000313" key="2">
    <source>
        <dbReference type="EMBL" id="CAG2203900.1"/>
    </source>
</evidence>
<accession>A0A8S3RFP3</accession>
<keyword evidence="1" id="KW-1133">Transmembrane helix</keyword>
<keyword evidence="1" id="KW-0812">Transmembrane</keyword>
<evidence type="ECO:0000313" key="3">
    <source>
        <dbReference type="Proteomes" id="UP000683360"/>
    </source>
</evidence>
<dbReference type="EMBL" id="CAJPWZ010000931">
    <property type="protein sequence ID" value="CAG2203900.1"/>
    <property type="molecule type" value="Genomic_DNA"/>
</dbReference>
<organism evidence="2 3">
    <name type="scientific">Mytilus edulis</name>
    <name type="common">Blue mussel</name>
    <dbReference type="NCBI Taxonomy" id="6550"/>
    <lineage>
        <taxon>Eukaryota</taxon>
        <taxon>Metazoa</taxon>
        <taxon>Spiralia</taxon>
        <taxon>Lophotrochozoa</taxon>
        <taxon>Mollusca</taxon>
        <taxon>Bivalvia</taxon>
        <taxon>Autobranchia</taxon>
        <taxon>Pteriomorphia</taxon>
        <taxon>Mytilida</taxon>
        <taxon>Mytiloidea</taxon>
        <taxon>Mytilidae</taxon>
        <taxon>Mytilinae</taxon>
        <taxon>Mytilus</taxon>
    </lineage>
</organism>
<name>A0A8S3RFP3_MYTED</name>
<comment type="caution">
    <text evidence="2">The sequence shown here is derived from an EMBL/GenBank/DDBJ whole genome shotgun (WGS) entry which is preliminary data.</text>
</comment>
<protein>
    <submittedName>
        <fullName evidence="2">Uncharacterized protein</fullName>
    </submittedName>
</protein>
<dbReference type="AlphaFoldDB" id="A0A8S3RFP3"/>
<reference evidence="2" key="1">
    <citation type="submission" date="2021-03" db="EMBL/GenBank/DDBJ databases">
        <authorList>
            <person name="Bekaert M."/>
        </authorList>
    </citation>
    <scope>NUCLEOTIDE SEQUENCE</scope>
</reference>
<keyword evidence="3" id="KW-1185">Reference proteome</keyword>
<keyword evidence="1" id="KW-0472">Membrane</keyword>